<dbReference type="SMR" id="A0A445FLU1"/>
<gene>
    <name evidence="2" type="ORF">D0Y65_052644</name>
</gene>
<dbReference type="AlphaFoldDB" id="A0A445FLU1"/>
<sequence>MYKLLDEYVATPTQQLDLSWECGVHMEKTRVVLMIGRSIPGYWKPLTSKASNRAAVHEPPVPHILLLKEEVEKEIQKAKQEKEAKRKQIEDTIESHINNSTKSESCSAH</sequence>
<comment type="caution">
    <text evidence="2">The sequence shown here is derived from an EMBL/GenBank/DDBJ whole genome shotgun (WGS) entry which is preliminary data.</text>
</comment>
<feature type="compositionally biased region" description="Polar residues" evidence="1">
    <location>
        <begin position="95"/>
        <end position="109"/>
    </location>
</feature>
<protein>
    <submittedName>
        <fullName evidence="2">Uncharacterized protein</fullName>
    </submittedName>
</protein>
<dbReference type="Proteomes" id="UP000289340">
    <property type="component" value="Chromosome 19"/>
</dbReference>
<name>A0A445FLU1_GLYSO</name>
<keyword evidence="3" id="KW-1185">Reference proteome</keyword>
<feature type="compositionally biased region" description="Basic and acidic residues" evidence="1">
    <location>
        <begin position="76"/>
        <end position="94"/>
    </location>
</feature>
<feature type="region of interest" description="Disordered" evidence="1">
    <location>
        <begin position="76"/>
        <end position="109"/>
    </location>
</feature>
<dbReference type="EMBL" id="QZWG01000019">
    <property type="protein sequence ID" value="RZB49832.1"/>
    <property type="molecule type" value="Genomic_DNA"/>
</dbReference>
<evidence type="ECO:0000313" key="3">
    <source>
        <dbReference type="Proteomes" id="UP000289340"/>
    </source>
</evidence>
<evidence type="ECO:0000256" key="1">
    <source>
        <dbReference type="SAM" id="MobiDB-lite"/>
    </source>
</evidence>
<organism evidence="2 3">
    <name type="scientific">Glycine soja</name>
    <name type="common">Wild soybean</name>
    <dbReference type="NCBI Taxonomy" id="3848"/>
    <lineage>
        <taxon>Eukaryota</taxon>
        <taxon>Viridiplantae</taxon>
        <taxon>Streptophyta</taxon>
        <taxon>Embryophyta</taxon>
        <taxon>Tracheophyta</taxon>
        <taxon>Spermatophyta</taxon>
        <taxon>Magnoliopsida</taxon>
        <taxon>eudicotyledons</taxon>
        <taxon>Gunneridae</taxon>
        <taxon>Pentapetalae</taxon>
        <taxon>rosids</taxon>
        <taxon>fabids</taxon>
        <taxon>Fabales</taxon>
        <taxon>Fabaceae</taxon>
        <taxon>Papilionoideae</taxon>
        <taxon>50 kb inversion clade</taxon>
        <taxon>NPAAA clade</taxon>
        <taxon>indigoferoid/millettioid clade</taxon>
        <taxon>Phaseoleae</taxon>
        <taxon>Glycine</taxon>
        <taxon>Glycine subgen. Soja</taxon>
    </lineage>
</organism>
<proteinExistence type="predicted"/>
<accession>A0A445FLU1</accession>
<evidence type="ECO:0000313" key="2">
    <source>
        <dbReference type="EMBL" id="RZB49832.1"/>
    </source>
</evidence>
<reference evidence="2 3" key="1">
    <citation type="submission" date="2018-09" db="EMBL/GenBank/DDBJ databases">
        <title>A high-quality reference genome of wild soybean provides a powerful tool to mine soybean genomes.</title>
        <authorList>
            <person name="Xie M."/>
            <person name="Chung C.Y.L."/>
            <person name="Li M.-W."/>
            <person name="Wong F.-L."/>
            <person name="Chan T.-F."/>
            <person name="Lam H.-M."/>
        </authorList>
    </citation>
    <scope>NUCLEOTIDE SEQUENCE [LARGE SCALE GENOMIC DNA]</scope>
    <source>
        <strain evidence="3">cv. W05</strain>
        <tissue evidence="2">Hypocotyl of etiolated seedlings</tissue>
    </source>
</reference>